<organism evidence="1">
    <name type="scientific">Clostridioides difficile</name>
    <name type="common">Peptoclostridium difficile</name>
    <dbReference type="NCBI Taxonomy" id="1496"/>
    <lineage>
        <taxon>Bacteria</taxon>
        <taxon>Bacillati</taxon>
        <taxon>Bacillota</taxon>
        <taxon>Clostridia</taxon>
        <taxon>Peptostreptococcales</taxon>
        <taxon>Peptostreptococcaceae</taxon>
        <taxon>Clostridioides</taxon>
    </lineage>
</organism>
<evidence type="ECO:0000313" key="1">
    <source>
        <dbReference type="EMBL" id="CDS86074.1"/>
    </source>
</evidence>
<proteinExistence type="predicted"/>
<name>A0A069A5B0_CLODI</name>
<dbReference type="EMBL" id="LK932392">
    <property type="protein sequence ID" value="CDS86074.1"/>
    <property type="molecule type" value="Genomic_DNA"/>
</dbReference>
<gene>
    <name evidence="1" type="ORF">BN1097_540197</name>
</gene>
<protein>
    <submittedName>
        <fullName evidence="1">Uncharacterized protein</fullName>
    </submittedName>
</protein>
<dbReference type="AlphaFoldDB" id="A0A069A5B0"/>
<reference evidence="1" key="1">
    <citation type="submission" date="2014-07" db="EMBL/GenBank/DDBJ databases">
        <authorList>
            <person name="Monot Marc"/>
        </authorList>
    </citation>
    <scope>NUCLEOTIDE SEQUENCE</scope>
    <source>
        <strain evidence="1">7032994</strain>
    </source>
</reference>
<sequence length="38" mass="4371">MKTLENGEFIQNKKLKLILTKLVGYNKIILKVIPTKTV</sequence>
<accession>A0A069A5B0</accession>